<protein>
    <submittedName>
        <fullName evidence="3">Zinc carboxypeptidase</fullName>
    </submittedName>
</protein>
<comment type="caution">
    <text evidence="1">Lacks conserved residue(s) required for the propagation of feature annotation.</text>
</comment>
<dbReference type="Proteomes" id="UP000249696">
    <property type="component" value="Unassembled WGS sequence"/>
</dbReference>
<dbReference type="GO" id="GO:0008270">
    <property type="term" value="F:zinc ion binding"/>
    <property type="evidence" value="ECO:0007669"/>
    <property type="project" value="InterPro"/>
</dbReference>
<dbReference type="PROSITE" id="PS52035">
    <property type="entry name" value="PEPTIDASE_M14"/>
    <property type="match status" value="1"/>
</dbReference>
<dbReference type="AlphaFoldDB" id="A0A327R924"/>
<keyword evidence="3" id="KW-0121">Carboxypeptidase</keyword>
<accession>A0A327R924</accession>
<keyword evidence="3" id="KW-0378">Hydrolase</keyword>
<keyword evidence="3" id="KW-0645">Protease</keyword>
<dbReference type="Gene3D" id="3.40.630.10">
    <property type="entry name" value="Zn peptidases"/>
    <property type="match status" value="1"/>
</dbReference>
<proteinExistence type="inferred from homology"/>
<gene>
    <name evidence="3" type="ORF">LV92_01904</name>
</gene>
<comment type="similarity">
    <text evidence="1">Belongs to the peptidase M14 family.</text>
</comment>
<keyword evidence="4" id="KW-1185">Reference proteome</keyword>
<evidence type="ECO:0000313" key="3">
    <source>
        <dbReference type="EMBL" id="RAJ12668.1"/>
    </source>
</evidence>
<sequence>MKLPLHGSNKTRVLRMPLNYKDIKELTIKGRYVTDKDIDPFLNNVAKDFTIQSEGLSVKGLSIKSIVLGKGELKILMWSQMHGNESTTTKAVLDLINYLKSDSDLARFILMECTLKIVPLLNPDGAMAYTRVNANGVDLNRDAQDRTQPESMVLRKIYEDFKPDYCFNLHDQRTIFNVGNTPKPATVSFLAPAHDPERSISKTRGISMQLIVAMNEELQKFIPGQVGRYDDGFNSNCVGDTFQMLNIPTILFESGHFPGDYDREETRKYIFTAMLKAIEVISKRTIDQYNRDSYFDIPDNNKLFFDIIIRNIHLLDSKYELGNSAAIQFVETLVNGKIEFKGKLEEIGNVGGKFGHKSYNCLYSKDLKELKNNSYLMDLLRATGIFFQKI</sequence>
<dbReference type="CDD" id="cd06239">
    <property type="entry name" value="M14-like"/>
    <property type="match status" value="1"/>
</dbReference>
<reference evidence="3 4" key="1">
    <citation type="submission" date="2018-06" db="EMBL/GenBank/DDBJ databases">
        <title>Genomic Encyclopedia of Archaeal and Bacterial Type Strains, Phase II (KMG-II): from individual species to whole genera.</title>
        <authorList>
            <person name="Goeker M."/>
        </authorList>
    </citation>
    <scope>NUCLEOTIDE SEQUENCE [LARGE SCALE GENOMIC DNA]</scope>
    <source>
        <strain evidence="3 4">DSM 23522</strain>
    </source>
</reference>
<name>A0A327R924_9FLAO</name>
<dbReference type="SUPFAM" id="SSF53187">
    <property type="entry name" value="Zn-dependent exopeptidases"/>
    <property type="match status" value="1"/>
</dbReference>
<evidence type="ECO:0000259" key="2">
    <source>
        <dbReference type="PROSITE" id="PS52035"/>
    </source>
</evidence>
<dbReference type="GO" id="GO:0004181">
    <property type="term" value="F:metallocarboxypeptidase activity"/>
    <property type="evidence" value="ECO:0007669"/>
    <property type="project" value="InterPro"/>
</dbReference>
<dbReference type="GO" id="GO:0006508">
    <property type="term" value="P:proteolysis"/>
    <property type="evidence" value="ECO:0007669"/>
    <property type="project" value="InterPro"/>
</dbReference>
<evidence type="ECO:0000256" key="1">
    <source>
        <dbReference type="PROSITE-ProRule" id="PRU01379"/>
    </source>
</evidence>
<feature type="domain" description="Peptidase M14" evidence="2">
    <location>
        <begin position="31"/>
        <end position="330"/>
    </location>
</feature>
<organism evidence="3 4">
    <name type="scientific">Arenibacter echinorum</name>
    <dbReference type="NCBI Taxonomy" id="440515"/>
    <lineage>
        <taxon>Bacteria</taxon>
        <taxon>Pseudomonadati</taxon>
        <taxon>Bacteroidota</taxon>
        <taxon>Flavobacteriia</taxon>
        <taxon>Flavobacteriales</taxon>
        <taxon>Flavobacteriaceae</taxon>
        <taxon>Arenibacter</taxon>
    </lineage>
</organism>
<evidence type="ECO:0000313" key="4">
    <source>
        <dbReference type="Proteomes" id="UP000249696"/>
    </source>
</evidence>
<dbReference type="Pfam" id="PF00246">
    <property type="entry name" value="Peptidase_M14"/>
    <property type="match status" value="1"/>
</dbReference>
<comment type="caution">
    <text evidence="3">The sequence shown here is derived from an EMBL/GenBank/DDBJ whole genome shotgun (WGS) entry which is preliminary data.</text>
</comment>
<dbReference type="EMBL" id="QLLN01000003">
    <property type="protein sequence ID" value="RAJ12668.1"/>
    <property type="molecule type" value="Genomic_DNA"/>
</dbReference>
<dbReference type="InterPro" id="IPR000834">
    <property type="entry name" value="Peptidase_M14"/>
</dbReference>